<keyword evidence="2" id="KW-0808">Transferase</keyword>
<dbReference type="InterPro" id="IPR055259">
    <property type="entry name" value="YkvP/CgeB_Glyco_trans-like"/>
</dbReference>
<protein>
    <submittedName>
        <fullName evidence="2">Glycosyl transferases group 1</fullName>
    </submittedName>
</protein>
<accession>A0ABY0V8Q1</accession>
<keyword evidence="3" id="KW-1185">Reference proteome</keyword>
<dbReference type="Gene3D" id="3.40.50.2000">
    <property type="entry name" value="Glycogen Phosphorylase B"/>
    <property type="match status" value="1"/>
</dbReference>
<evidence type="ECO:0000259" key="1">
    <source>
        <dbReference type="Pfam" id="PF13524"/>
    </source>
</evidence>
<dbReference type="SUPFAM" id="SSF53756">
    <property type="entry name" value="UDP-Glycosyltransferase/glycogen phosphorylase"/>
    <property type="match status" value="1"/>
</dbReference>
<dbReference type="Proteomes" id="UP000198976">
    <property type="component" value="Chromosome I"/>
</dbReference>
<dbReference type="GO" id="GO:0016740">
    <property type="term" value="F:transferase activity"/>
    <property type="evidence" value="ECO:0007669"/>
    <property type="project" value="UniProtKB-KW"/>
</dbReference>
<reference evidence="2 3" key="1">
    <citation type="submission" date="2016-10" db="EMBL/GenBank/DDBJ databases">
        <authorList>
            <person name="Varghese N."/>
            <person name="Submissions S."/>
        </authorList>
    </citation>
    <scope>NUCLEOTIDE SEQUENCE [LARGE SCALE GENOMIC DNA]</scope>
    <source>
        <strain evidence="2 3">DSM 9169</strain>
    </source>
</reference>
<proteinExistence type="predicted"/>
<gene>
    <name evidence="2" type="ORF">SAMN04489714_1439</name>
</gene>
<evidence type="ECO:0000313" key="2">
    <source>
        <dbReference type="EMBL" id="SDT98681.1"/>
    </source>
</evidence>
<evidence type="ECO:0000313" key="3">
    <source>
        <dbReference type="Proteomes" id="UP000198976"/>
    </source>
</evidence>
<dbReference type="EMBL" id="LT629792">
    <property type="protein sequence ID" value="SDT98681.1"/>
    <property type="molecule type" value="Genomic_DNA"/>
</dbReference>
<sequence>MTSEKKRYSYYEHTGSRRIGHSSSTLEHGPVDECEAYVQSTPTMIFHAPYPMEKNPTAASRLRPLRMRQAFADIGYHVIDMSGTTPERRRKMAALKKNLRQGMKPEFFYSENSTQPNVFATSVKSGFAPMLDNAILSLVRRHGIPSGVFYRDIYWKFAHAPAKTVIGKLSPFFHRLDMRGYLRNNVHFFLPSEGMATYLNLPNDATFSALPPAGDSGRTMPLPTGPLRLFYVGGLGGHYRLDALFAALKQEPSIELELVTRPEQWKAALAQDSSLGSDQIHVHHLNSSELDPLYADTHIGILAVEPSDYRKFAAPAKLFEYISRGRPVLVTAGTEAARIVNKLDAGWQVNYGIADIAQILTFLKAHPEDVKQKARNARIAAQTNTWRDRARSVAEVLTESK</sequence>
<dbReference type="Pfam" id="PF13524">
    <property type="entry name" value="Glyco_trans_1_2"/>
    <property type="match status" value="1"/>
</dbReference>
<organism evidence="2 3">
    <name type="scientific">Schaalia radingae</name>
    <dbReference type="NCBI Taxonomy" id="131110"/>
    <lineage>
        <taxon>Bacteria</taxon>
        <taxon>Bacillati</taxon>
        <taxon>Actinomycetota</taxon>
        <taxon>Actinomycetes</taxon>
        <taxon>Actinomycetales</taxon>
        <taxon>Actinomycetaceae</taxon>
        <taxon>Schaalia</taxon>
    </lineage>
</organism>
<feature type="domain" description="Spore protein YkvP/CgeB glycosyl transferase-like" evidence="1">
    <location>
        <begin position="244"/>
        <end position="392"/>
    </location>
</feature>
<name>A0ABY0V8Q1_9ACTO</name>